<keyword evidence="2" id="KW-1185">Reference proteome</keyword>
<dbReference type="SMART" id="SM01157">
    <property type="entry name" value="DUF1719"/>
    <property type="match status" value="1"/>
</dbReference>
<evidence type="ECO:0000313" key="2">
    <source>
        <dbReference type="Proteomes" id="UP000636709"/>
    </source>
</evidence>
<dbReference type="EMBL" id="JACEFO010001608">
    <property type="protein sequence ID" value="KAF8731332.1"/>
    <property type="molecule type" value="Genomic_DNA"/>
</dbReference>
<proteinExistence type="predicted"/>
<gene>
    <name evidence="1" type="ORF">HU200_016387</name>
</gene>
<reference evidence="1" key="1">
    <citation type="submission" date="2020-07" db="EMBL/GenBank/DDBJ databases">
        <title>Genome sequence and genetic diversity analysis of an under-domesticated orphan crop, white fonio (Digitaria exilis).</title>
        <authorList>
            <person name="Bennetzen J.L."/>
            <person name="Chen S."/>
            <person name="Ma X."/>
            <person name="Wang X."/>
            <person name="Yssel A.E.J."/>
            <person name="Chaluvadi S.R."/>
            <person name="Johnson M."/>
            <person name="Gangashetty P."/>
            <person name="Hamidou F."/>
            <person name="Sanogo M.D."/>
            <person name="Zwaenepoel A."/>
            <person name="Wallace J."/>
            <person name="Van De Peer Y."/>
            <person name="Van Deynze A."/>
        </authorList>
    </citation>
    <scope>NUCLEOTIDE SEQUENCE</scope>
    <source>
        <tissue evidence="1">Leaves</tissue>
    </source>
</reference>
<comment type="caution">
    <text evidence="1">The sequence shown here is derived from an EMBL/GenBank/DDBJ whole genome shotgun (WGS) entry which is preliminary data.</text>
</comment>
<dbReference type="AlphaFoldDB" id="A0A835F8M4"/>
<name>A0A835F8M4_9POAL</name>
<accession>A0A835F8M4</accession>
<sequence length="376" mass="43882">MAHIRLEAALETSEKNSSLPTRIVHATKSFVSSVLNRNNHKLSKSVAQRFEWYADGAGEFLKFIEFVKNLFAGKELYHKIVRGNMHPLFQLWLHPIHNEVHGTDVNLIFIQHDGTPEGNICFSLIVQLSESTDIVGIALKCLQLCAPHFKCTFENIRNELAHLPTQDFSWGHSIYSYHKKHWDKFHSIMSQSARPNPFCCKQRDRHEKQKTSLFGDLISQEDCPYLKAGIYFVPHGSLDDILSENRSSEIMAMILKEQCLHTDITLEQLEEIMLPKAIDFFRQNAEAMVHQMLWKSEHGFALIQVGMRTRRTFGRASKRKLLQGHDEELTRIRIRRCHWIDLWVTHLPARMQRSLMNWMKKEKEILLAAPQLRMEF</sequence>
<evidence type="ECO:0000313" key="1">
    <source>
        <dbReference type="EMBL" id="KAF8731332.1"/>
    </source>
</evidence>
<dbReference type="PANTHER" id="PTHR33377">
    <property type="entry name" value="OS10G0134700 PROTEIN-RELATED"/>
    <property type="match status" value="1"/>
</dbReference>
<dbReference type="Proteomes" id="UP000636709">
    <property type="component" value="Unassembled WGS sequence"/>
</dbReference>
<protein>
    <submittedName>
        <fullName evidence="1">Uncharacterized protein</fullName>
    </submittedName>
</protein>
<dbReference type="OrthoDB" id="624555at2759"/>
<dbReference type="PANTHER" id="PTHR33377:SF31">
    <property type="entry name" value="RX N-TERMINAL DOMAIN-CONTAINING PROTEIN"/>
    <property type="match status" value="1"/>
</dbReference>
<organism evidence="1 2">
    <name type="scientific">Digitaria exilis</name>
    <dbReference type="NCBI Taxonomy" id="1010633"/>
    <lineage>
        <taxon>Eukaryota</taxon>
        <taxon>Viridiplantae</taxon>
        <taxon>Streptophyta</taxon>
        <taxon>Embryophyta</taxon>
        <taxon>Tracheophyta</taxon>
        <taxon>Spermatophyta</taxon>
        <taxon>Magnoliopsida</taxon>
        <taxon>Liliopsida</taxon>
        <taxon>Poales</taxon>
        <taxon>Poaceae</taxon>
        <taxon>PACMAD clade</taxon>
        <taxon>Panicoideae</taxon>
        <taxon>Panicodae</taxon>
        <taxon>Paniceae</taxon>
        <taxon>Anthephorinae</taxon>
        <taxon>Digitaria</taxon>
    </lineage>
</organism>
<dbReference type="InterPro" id="IPR013181">
    <property type="entry name" value="DUF1719"/>
</dbReference>
<dbReference type="Pfam" id="PF08224">
    <property type="entry name" value="DUF1719"/>
    <property type="match status" value="1"/>
</dbReference>